<gene>
    <name evidence="5" type="primary">rfbD</name>
    <name evidence="5" type="ORF">ACFO8L_22700</name>
</gene>
<dbReference type="EMBL" id="JBHSFN010000014">
    <property type="protein sequence ID" value="MFC4588917.1"/>
    <property type="molecule type" value="Genomic_DNA"/>
</dbReference>
<dbReference type="InterPro" id="IPR036291">
    <property type="entry name" value="NAD(P)-bd_dom_sf"/>
</dbReference>
<name>A0ABV9EH82_9ACTN</name>
<evidence type="ECO:0000313" key="5">
    <source>
        <dbReference type="EMBL" id="MFC4588917.1"/>
    </source>
</evidence>
<dbReference type="InterPro" id="IPR005913">
    <property type="entry name" value="dTDP_dehydrorham_reduct"/>
</dbReference>
<dbReference type="PANTHER" id="PTHR10491">
    <property type="entry name" value="DTDP-4-DEHYDRORHAMNOSE REDUCTASE"/>
    <property type="match status" value="1"/>
</dbReference>
<dbReference type="GO" id="GO:0008831">
    <property type="term" value="F:dTDP-4-dehydrorhamnose reductase activity"/>
    <property type="evidence" value="ECO:0007669"/>
    <property type="project" value="UniProtKB-EC"/>
</dbReference>
<organism evidence="5 6">
    <name type="scientific">Sphaerisporangium corydalis</name>
    <dbReference type="NCBI Taxonomy" id="1441875"/>
    <lineage>
        <taxon>Bacteria</taxon>
        <taxon>Bacillati</taxon>
        <taxon>Actinomycetota</taxon>
        <taxon>Actinomycetes</taxon>
        <taxon>Streptosporangiales</taxon>
        <taxon>Streptosporangiaceae</taxon>
        <taxon>Sphaerisporangium</taxon>
    </lineage>
</organism>
<dbReference type="Gene3D" id="3.40.50.720">
    <property type="entry name" value="NAD(P)-binding Rossmann-like Domain"/>
    <property type="match status" value="1"/>
</dbReference>
<evidence type="ECO:0000256" key="2">
    <source>
        <dbReference type="RuleBase" id="RU364082"/>
    </source>
</evidence>
<evidence type="ECO:0000259" key="4">
    <source>
        <dbReference type="Pfam" id="PF04321"/>
    </source>
</evidence>
<dbReference type="Gene3D" id="3.90.25.10">
    <property type="entry name" value="UDP-galactose 4-epimerase, domain 1"/>
    <property type="match status" value="1"/>
</dbReference>
<dbReference type="NCBIfam" id="TIGR01214">
    <property type="entry name" value="rmlD"/>
    <property type="match status" value="1"/>
</dbReference>
<dbReference type="InterPro" id="IPR029903">
    <property type="entry name" value="RmlD-like-bd"/>
</dbReference>
<dbReference type="EC" id="1.1.1.133" evidence="2"/>
<dbReference type="RefSeq" id="WP_262842142.1">
    <property type="nucleotide sequence ID" value="NZ_JANZYP010000009.1"/>
</dbReference>
<evidence type="ECO:0000313" key="6">
    <source>
        <dbReference type="Proteomes" id="UP001595891"/>
    </source>
</evidence>
<dbReference type="CDD" id="cd05254">
    <property type="entry name" value="dTDP_HR_like_SDR_e"/>
    <property type="match status" value="1"/>
</dbReference>
<sequence length="290" mass="30637">MNRLLVTGAAGMLATDLLAVLAADPAAPDVLAYDRDHLDLRQSECVRDVIQWEKPDVVINCAAWTAVDDAEAREAVALAVNGDGVRALALACAEAGARLIHLSTDYVFDGTATTPYAEDAPTSPANAYGRGKLAGERAVLDALPETGYVVRTAWLYGSAGTNFVRKMISLEGRRDTVEVVDDQLGQPTWSADLAGQLVRLARAGAPPGVYHGTSSGQATWYELAREVFTLLGADPGRVRPTTAAAFAAPAVRPAYSVLGHDRWAAAGLAPIRHWRDALHAAWPSMVGGPA</sequence>
<comment type="function">
    <text evidence="2">Catalyzes the reduction of dTDP-6-deoxy-L-lyxo-4-hexulose to yield dTDP-L-rhamnose.</text>
</comment>
<feature type="signal peptide" evidence="3">
    <location>
        <begin position="1"/>
        <end position="22"/>
    </location>
</feature>
<keyword evidence="2" id="KW-0521">NADP</keyword>
<feature type="domain" description="RmlD-like substrate binding" evidence="4">
    <location>
        <begin position="3"/>
        <end position="281"/>
    </location>
</feature>
<accession>A0ABV9EH82</accession>
<protein>
    <recommendedName>
        <fullName evidence="2">dTDP-4-dehydrorhamnose reductase</fullName>
        <ecNumber evidence="2">1.1.1.133</ecNumber>
    </recommendedName>
</protein>
<reference evidence="6" key="1">
    <citation type="journal article" date="2019" name="Int. J. Syst. Evol. Microbiol.">
        <title>The Global Catalogue of Microorganisms (GCM) 10K type strain sequencing project: providing services to taxonomists for standard genome sequencing and annotation.</title>
        <authorList>
            <consortium name="The Broad Institute Genomics Platform"/>
            <consortium name="The Broad Institute Genome Sequencing Center for Infectious Disease"/>
            <person name="Wu L."/>
            <person name="Ma J."/>
        </authorList>
    </citation>
    <scope>NUCLEOTIDE SEQUENCE [LARGE SCALE GENOMIC DNA]</scope>
    <source>
        <strain evidence="6">CCUG 49560</strain>
    </source>
</reference>
<comment type="caution">
    <text evidence="5">The sequence shown here is derived from an EMBL/GenBank/DDBJ whole genome shotgun (WGS) entry which is preliminary data.</text>
</comment>
<dbReference type="SUPFAM" id="SSF51735">
    <property type="entry name" value="NAD(P)-binding Rossmann-fold domains"/>
    <property type="match status" value="1"/>
</dbReference>
<keyword evidence="6" id="KW-1185">Reference proteome</keyword>
<dbReference type="Pfam" id="PF04321">
    <property type="entry name" value="RmlD_sub_bind"/>
    <property type="match status" value="1"/>
</dbReference>
<evidence type="ECO:0000256" key="1">
    <source>
        <dbReference type="ARBA" id="ARBA00010944"/>
    </source>
</evidence>
<comment type="pathway">
    <text evidence="2">Carbohydrate biosynthesis; dTDP-L-rhamnose biosynthesis.</text>
</comment>
<feature type="chain" id="PRO_5045298404" description="dTDP-4-dehydrorhamnose reductase" evidence="3">
    <location>
        <begin position="23"/>
        <end position="290"/>
    </location>
</feature>
<keyword evidence="3" id="KW-0732">Signal</keyword>
<dbReference type="PANTHER" id="PTHR10491:SF4">
    <property type="entry name" value="METHIONINE ADENOSYLTRANSFERASE 2 SUBUNIT BETA"/>
    <property type="match status" value="1"/>
</dbReference>
<evidence type="ECO:0000256" key="3">
    <source>
        <dbReference type="SAM" id="SignalP"/>
    </source>
</evidence>
<proteinExistence type="inferred from homology"/>
<dbReference type="Proteomes" id="UP001595891">
    <property type="component" value="Unassembled WGS sequence"/>
</dbReference>
<comment type="similarity">
    <text evidence="1 2">Belongs to the dTDP-4-dehydrorhamnose reductase family.</text>
</comment>
<keyword evidence="2 5" id="KW-0560">Oxidoreductase</keyword>